<gene>
    <name evidence="7" type="ORF">BV898_09002</name>
</gene>
<evidence type="ECO:0000256" key="3">
    <source>
        <dbReference type="ARBA" id="ARBA00022989"/>
    </source>
</evidence>
<organism evidence="7 8">
    <name type="scientific">Hypsibius exemplaris</name>
    <name type="common">Freshwater tardigrade</name>
    <dbReference type="NCBI Taxonomy" id="2072580"/>
    <lineage>
        <taxon>Eukaryota</taxon>
        <taxon>Metazoa</taxon>
        <taxon>Ecdysozoa</taxon>
        <taxon>Tardigrada</taxon>
        <taxon>Eutardigrada</taxon>
        <taxon>Parachela</taxon>
        <taxon>Hypsibioidea</taxon>
        <taxon>Hypsibiidae</taxon>
        <taxon>Hypsibius</taxon>
    </lineage>
</organism>
<dbReference type="GO" id="GO:0016787">
    <property type="term" value="F:hydrolase activity"/>
    <property type="evidence" value="ECO:0007669"/>
    <property type="project" value="InterPro"/>
</dbReference>
<evidence type="ECO:0000256" key="5">
    <source>
        <dbReference type="SAM" id="Phobius"/>
    </source>
</evidence>
<accession>A0A1W0WNN3</accession>
<name>A0A1W0WNN3_HYPEX</name>
<evidence type="ECO:0000256" key="2">
    <source>
        <dbReference type="ARBA" id="ARBA00022692"/>
    </source>
</evidence>
<proteinExistence type="predicted"/>
<dbReference type="Proteomes" id="UP000192578">
    <property type="component" value="Unassembled WGS sequence"/>
</dbReference>
<comment type="subcellular location">
    <subcellularLocation>
        <location evidence="1">Membrane</location>
        <topology evidence="1">Multi-pass membrane protein</topology>
    </subcellularLocation>
</comment>
<dbReference type="InterPro" id="IPR033308">
    <property type="entry name" value="PGAP5/Cdc1/Ted1"/>
</dbReference>
<reference evidence="8" key="1">
    <citation type="submission" date="2017-01" db="EMBL/GenBank/DDBJ databases">
        <title>Comparative genomics of anhydrobiosis in the tardigrade Hypsibius dujardini.</title>
        <authorList>
            <person name="Yoshida Y."/>
            <person name="Koutsovoulos G."/>
            <person name="Laetsch D."/>
            <person name="Stevens L."/>
            <person name="Kumar S."/>
            <person name="Horikawa D."/>
            <person name="Ishino K."/>
            <person name="Komine S."/>
            <person name="Tomita M."/>
            <person name="Blaxter M."/>
            <person name="Arakawa K."/>
        </authorList>
    </citation>
    <scope>NUCLEOTIDE SEQUENCE [LARGE SCALE GENOMIC DNA]</scope>
    <source>
        <strain evidence="8">Z151</strain>
    </source>
</reference>
<feature type="transmembrane region" description="Helical" evidence="5">
    <location>
        <begin position="327"/>
        <end position="347"/>
    </location>
</feature>
<evidence type="ECO:0000313" key="8">
    <source>
        <dbReference type="Proteomes" id="UP000192578"/>
    </source>
</evidence>
<keyword evidence="4 5" id="KW-0472">Membrane</keyword>
<evidence type="ECO:0000259" key="6">
    <source>
        <dbReference type="Pfam" id="PF00149"/>
    </source>
</evidence>
<keyword evidence="8" id="KW-1185">Reference proteome</keyword>
<dbReference type="Gene3D" id="3.60.21.10">
    <property type="match status" value="1"/>
</dbReference>
<comment type="caution">
    <text evidence="7">The sequence shown here is derived from an EMBL/GenBank/DDBJ whole genome shotgun (WGS) entry which is preliminary data.</text>
</comment>
<sequence length="362" mass="41285">MNLATVWRSTPRWCKLAGCFYSAILLYHEYLCYLLLPWTWPRTGILETLYPHFRVHAEDRTVLRILFVADPQIQGLRNEPSGVLGKITRWDADRYLGRTFERAAKYVDPHLVIYLGDLLDEGTTTNDYVNYAKRFHDIFLLPNAKVIYVPGDNDIGGEGGELVTDENIGRFRSSFRSDASSFWDDSVQFIEISGLAGQVVLSNSSRRKRPLIVLGHIPFLWGYPDPDAMKMLDELKPALIFSAHNHEASLMSRAISEDASRRVRSLPSDFSIFNLSPSPGDIQEVVVPTCSYRMGVPRMGFGFAVLDLTANRLFYTVLWLPSRYPHLFTELCATVAFVLALVCGFGWRAFRFRHLKKVSFQV</sequence>
<dbReference type="GO" id="GO:0005783">
    <property type="term" value="C:endoplasmic reticulum"/>
    <property type="evidence" value="ECO:0007669"/>
    <property type="project" value="TreeGrafter"/>
</dbReference>
<dbReference type="EMBL" id="MTYJ01000069">
    <property type="protein sequence ID" value="OQV16830.1"/>
    <property type="molecule type" value="Genomic_DNA"/>
</dbReference>
<keyword evidence="3 5" id="KW-1133">Transmembrane helix</keyword>
<evidence type="ECO:0000256" key="1">
    <source>
        <dbReference type="ARBA" id="ARBA00004141"/>
    </source>
</evidence>
<evidence type="ECO:0000313" key="7">
    <source>
        <dbReference type="EMBL" id="OQV16830.1"/>
    </source>
</evidence>
<keyword evidence="2 5" id="KW-0812">Transmembrane</keyword>
<protein>
    <recommendedName>
        <fullName evidence="6">Calcineurin-like phosphoesterase domain-containing protein</fullName>
    </recommendedName>
</protein>
<evidence type="ECO:0000256" key="4">
    <source>
        <dbReference type="ARBA" id="ARBA00023136"/>
    </source>
</evidence>
<dbReference type="InterPro" id="IPR029052">
    <property type="entry name" value="Metallo-depent_PP-like"/>
</dbReference>
<dbReference type="GO" id="GO:0006506">
    <property type="term" value="P:GPI anchor biosynthetic process"/>
    <property type="evidence" value="ECO:0007669"/>
    <property type="project" value="InterPro"/>
</dbReference>
<dbReference type="Pfam" id="PF00149">
    <property type="entry name" value="Metallophos"/>
    <property type="match status" value="1"/>
</dbReference>
<dbReference type="OrthoDB" id="5977743at2759"/>
<dbReference type="InterPro" id="IPR004843">
    <property type="entry name" value="Calcineurin-like_PHP"/>
</dbReference>
<feature type="domain" description="Calcineurin-like phosphoesterase" evidence="6">
    <location>
        <begin position="63"/>
        <end position="247"/>
    </location>
</feature>
<dbReference type="AlphaFoldDB" id="A0A1W0WNN3"/>
<dbReference type="PANTHER" id="PTHR13315">
    <property type="entry name" value="METALLO PHOSPHOESTERASE RELATED"/>
    <property type="match status" value="1"/>
</dbReference>
<dbReference type="GO" id="GO:0016020">
    <property type="term" value="C:membrane"/>
    <property type="evidence" value="ECO:0007669"/>
    <property type="project" value="UniProtKB-SubCell"/>
</dbReference>
<dbReference type="SUPFAM" id="SSF56300">
    <property type="entry name" value="Metallo-dependent phosphatases"/>
    <property type="match status" value="1"/>
</dbReference>
<dbReference type="PANTHER" id="PTHR13315:SF4">
    <property type="entry name" value="METALLOPHOSPHOESTERASE, ISOFORM E"/>
    <property type="match status" value="1"/>
</dbReference>